<dbReference type="InterPro" id="IPR036291">
    <property type="entry name" value="NAD(P)-bd_dom_sf"/>
</dbReference>
<feature type="domain" description="Saccharopine dehydrogenase NADP binding" evidence="2">
    <location>
        <begin position="12"/>
        <end position="125"/>
    </location>
</feature>
<proteinExistence type="predicted"/>
<evidence type="ECO:0000259" key="3">
    <source>
        <dbReference type="Pfam" id="PF16653"/>
    </source>
</evidence>
<dbReference type="Gene3D" id="3.30.360.10">
    <property type="entry name" value="Dihydrodipicolinate Reductase, domain 2"/>
    <property type="match status" value="1"/>
</dbReference>
<dbReference type="PANTHER" id="PTHR11133:SF23">
    <property type="entry name" value="SACCHAROPINE DEHYDROGENASE [NAD(+), L-LYSINE-FORMING]"/>
    <property type="match status" value="1"/>
</dbReference>
<dbReference type="InterPro" id="IPR051168">
    <property type="entry name" value="AASS"/>
</dbReference>
<evidence type="ECO:0000313" key="4">
    <source>
        <dbReference type="EMBL" id="ATE54934.1"/>
    </source>
</evidence>
<dbReference type="GO" id="GO:0005737">
    <property type="term" value="C:cytoplasm"/>
    <property type="evidence" value="ECO:0007669"/>
    <property type="project" value="TreeGrafter"/>
</dbReference>
<feature type="domain" description="Saccharopine dehydrogenase-like C-terminal" evidence="3">
    <location>
        <begin position="130"/>
        <end position="377"/>
    </location>
</feature>
<dbReference type="AlphaFoldDB" id="A0A290Z7H4"/>
<sequence>MPEHTTPASGRVHWIGVGLSTGDGLRQLARAAREVLVWGRTTARADQRAAELGLTGAVRTRAHSTEALAAEVGPGDVVVSMLPAPEHPAVLRVCLDNGAHFASSSYLSPEIAELAADAASRGLVVLTEAGLDPGSDHLLAHDLLDRAAAELGADTPASITFTSYCGGLPAVPNEFRYRFSWAPRSVLTALLGRARYVEDGVERVAERPWEAVRTHVLGGEEFEVYPNRDSVPYVRAYGVPDAWRPEVFVRGTIRNSGWSAAWEPVFAELRAADDARLTALANELAERYPTTPADRDRVVLAVALQVRADDGREWRGEHVLDVVGDDTDSAMARTVSTTLARGVLDVLEGRTPAGTHTATTDPEAARRWLGYLAEHGVRFTSR</sequence>
<dbReference type="SUPFAM" id="SSF55347">
    <property type="entry name" value="Glyceraldehyde-3-phosphate dehydrogenase-like, C-terminal domain"/>
    <property type="match status" value="1"/>
</dbReference>
<dbReference type="Proteomes" id="UP000218505">
    <property type="component" value="Chromosome"/>
</dbReference>
<keyword evidence="1" id="KW-0560">Oxidoreductase</keyword>
<evidence type="ECO:0000259" key="2">
    <source>
        <dbReference type="Pfam" id="PF03435"/>
    </source>
</evidence>
<gene>
    <name evidence="4" type="ORF">CNX65_17950</name>
</gene>
<dbReference type="InterPro" id="IPR032095">
    <property type="entry name" value="Sacchrp_dh-like_C"/>
</dbReference>
<organism evidence="4 5">
    <name type="scientific">Actinosynnema pretiosum</name>
    <dbReference type="NCBI Taxonomy" id="42197"/>
    <lineage>
        <taxon>Bacteria</taxon>
        <taxon>Bacillati</taxon>
        <taxon>Actinomycetota</taxon>
        <taxon>Actinomycetes</taxon>
        <taxon>Pseudonocardiales</taxon>
        <taxon>Pseudonocardiaceae</taxon>
        <taxon>Actinosynnema</taxon>
    </lineage>
</organism>
<dbReference type="Pfam" id="PF16653">
    <property type="entry name" value="Sacchrp_dh_C"/>
    <property type="match status" value="1"/>
</dbReference>
<dbReference type="GO" id="GO:0019878">
    <property type="term" value="P:lysine biosynthetic process via aminoadipic acid"/>
    <property type="evidence" value="ECO:0007669"/>
    <property type="project" value="TreeGrafter"/>
</dbReference>
<dbReference type="SUPFAM" id="SSF51735">
    <property type="entry name" value="NAD(P)-binding Rossmann-fold domains"/>
    <property type="match status" value="1"/>
</dbReference>
<keyword evidence="5" id="KW-1185">Reference proteome</keyword>
<evidence type="ECO:0000256" key="1">
    <source>
        <dbReference type="ARBA" id="ARBA00023002"/>
    </source>
</evidence>
<evidence type="ECO:0000313" key="5">
    <source>
        <dbReference type="Proteomes" id="UP000218505"/>
    </source>
</evidence>
<dbReference type="GO" id="GO:0004753">
    <property type="term" value="F:saccharopine dehydrogenase activity"/>
    <property type="evidence" value="ECO:0007669"/>
    <property type="project" value="TreeGrafter"/>
</dbReference>
<dbReference type="Pfam" id="PF03435">
    <property type="entry name" value="Sacchrp_dh_NADP"/>
    <property type="match status" value="1"/>
</dbReference>
<dbReference type="InterPro" id="IPR005097">
    <property type="entry name" value="Sacchrp_dh_NADP-bd"/>
</dbReference>
<dbReference type="EMBL" id="CP023445">
    <property type="protein sequence ID" value="ATE54934.1"/>
    <property type="molecule type" value="Genomic_DNA"/>
</dbReference>
<protein>
    <submittedName>
        <fullName evidence="4">Saccharopine dehydrogenase</fullName>
    </submittedName>
</protein>
<name>A0A290Z7H4_9PSEU</name>
<dbReference type="PANTHER" id="PTHR11133">
    <property type="entry name" value="SACCHAROPINE DEHYDROGENASE"/>
    <property type="match status" value="1"/>
</dbReference>
<accession>A0A290Z7H4</accession>
<dbReference type="RefSeq" id="WP_096494554.1">
    <property type="nucleotide sequence ID" value="NZ_CP023445.1"/>
</dbReference>
<dbReference type="Gene3D" id="3.40.50.720">
    <property type="entry name" value="NAD(P)-binding Rossmann-like Domain"/>
    <property type="match status" value="1"/>
</dbReference>
<dbReference type="KEGG" id="apre:CNX65_17950"/>
<reference evidence="4" key="1">
    <citation type="submission" date="2017-09" db="EMBL/GenBank/DDBJ databases">
        <title>Complete Genome Sequence of ansamitocin-producing Bacterium Actinosynnema pretiosum X47.</title>
        <authorList>
            <person name="Cao G."/>
            <person name="Zong G."/>
            <person name="Zhong C."/>
            <person name="Fu J."/>
        </authorList>
    </citation>
    <scope>NUCLEOTIDE SEQUENCE [LARGE SCALE GENOMIC DNA]</scope>
    <source>
        <strain evidence="4">X47</strain>
    </source>
</reference>